<keyword evidence="3" id="KW-1185">Reference proteome</keyword>
<protein>
    <submittedName>
        <fullName evidence="2">Uncharacterized protein</fullName>
    </submittedName>
</protein>
<evidence type="ECO:0000313" key="2">
    <source>
        <dbReference type="EMBL" id="TPX17410.1"/>
    </source>
</evidence>
<name>A0A507BL08_9PEZI</name>
<gene>
    <name evidence="2" type="ORF">E0L32_003053</name>
</gene>
<dbReference type="Proteomes" id="UP000319257">
    <property type="component" value="Unassembled WGS sequence"/>
</dbReference>
<feature type="region of interest" description="Disordered" evidence="1">
    <location>
        <begin position="308"/>
        <end position="349"/>
    </location>
</feature>
<dbReference type="InParanoid" id="A0A507BL08"/>
<comment type="caution">
    <text evidence="2">The sequence shown here is derived from an EMBL/GenBank/DDBJ whole genome shotgun (WGS) entry which is preliminary data.</text>
</comment>
<accession>A0A507BL08</accession>
<organism evidence="2 3">
    <name type="scientific">Thyridium curvatum</name>
    <dbReference type="NCBI Taxonomy" id="1093900"/>
    <lineage>
        <taxon>Eukaryota</taxon>
        <taxon>Fungi</taxon>
        <taxon>Dikarya</taxon>
        <taxon>Ascomycota</taxon>
        <taxon>Pezizomycotina</taxon>
        <taxon>Sordariomycetes</taxon>
        <taxon>Sordariomycetidae</taxon>
        <taxon>Thyridiales</taxon>
        <taxon>Thyridiaceae</taxon>
        <taxon>Thyridium</taxon>
    </lineage>
</organism>
<dbReference type="GeneID" id="41970500"/>
<proteinExistence type="predicted"/>
<dbReference type="OrthoDB" id="5344482at2759"/>
<dbReference type="RefSeq" id="XP_030999121.1">
    <property type="nucleotide sequence ID" value="XM_031137311.1"/>
</dbReference>
<feature type="region of interest" description="Disordered" evidence="1">
    <location>
        <begin position="249"/>
        <end position="272"/>
    </location>
</feature>
<evidence type="ECO:0000256" key="1">
    <source>
        <dbReference type="SAM" id="MobiDB-lite"/>
    </source>
</evidence>
<evidence type="ECO:0000313" key="3">
    <source>
        <dbReference type="Proteomes" id="UP000319257"/>
    </source>
</evidence>
<dbReference type="AlphaFoldDB" id="A0A507BL08"/>
<reference evidence="2 3" key="1">
    <citation type="submission" date="2019-06" db="EMBL/GenBank/DDBJ databases">
        <title>Draft genome sequence of the filamentous fungus Phialemoniopsis curvata isolated from diesel fuel.</title>
        <authorList>
            <person name="Varaljay V.A."/>
            <person name="Lyon W.J."/>
            <person name="Crouch A.L."/>
            <person name="Drake C.E."/>
            <person name="Hollomon J.M."/>
            <person name="Nadeau L.J."/>
            <person name="Nunn H.S."/>
            <person name="Stevenson B.S."/>
            <person name="Bojanowski C.L."/>
            <person name="Crookes-Goodson W.J."/>
        </authorList>
    </citation>
    <scope>NUCLEOTIDE SEQUENCE [LARGE SCALE GENOMIC DNA]</scope>
    <source>
        <strain evidence="2 3">D216</strain>
    </source>
</reference>
<dbReference type="STRING" id="1093900.A0A507BL08"/>
<dbReference type="EMBL" id="SKBQ01000013">
    <property type="protein sequence ID" value="TPX17410.1"/>
    <property type="molecule type" value="Genomic_DNA"/>
</dbReference>
<feature type="region of interest" description="Disordered" evidence="1">
    <location>
        <begin position="199"/>
        <end position="235"/>
    </location>
</feature>
<feature type="compositionally biased region" description="Low complexity" evidence="1">
    <location>
        <begin position="308"/>
        <end position="318"/>
    </location>
</feature>
<sequence length="349" mass="36626">MAVPTENEQLPVVETPTSPSSAFALSRFEFETDKGNEGTKILMVEWDTSVGGEQSAEAQKAEADWEVSWEGKTTVLPARDPAPLSGSENGPEMDTDTRRVYFLLPPGAPIPPLVNISQRGKGGTPGATVLRTKPMPAIFPKELGASSHEEGHRGVLHSIWAKKRLSELQAEIAKEMRLNGEGIGLEMALQEKQWIEEQFGVGDGSGSGGKAAESSAIPPTPASPTSPRSPIGGKLGEKLRGLKLATSPEGLAAATEASKTKPQPHFNSLSPQAADMAVPSFHMFPGRAAPKVSAGPEGVASLDAIIGGDAPAAPAAPGKGSEETEEELFALPMSPRSPEMKKSPFSLLK</sequence>